<proteinExistence type="predicted"/>
<evidence type="ECO:0000313" key="3">
    <source>
        <dbReference type="Proteomes" id="UP001165082"/>
    </source>
</evidence>
<feature type="region of interest" description="Disordered" evidence="1">
    <location>
        <begin position="201"/>
        <end position="255"/>
    </location>
</feature>
<feature type="region of interest" description="Disordered" evidence="1">
    <location>
        <begin position="137"/>
        <end position="168"/>
    </location>
</feature>
<name>A0A9W7AFW7_9STRA</name>
<feature type="compositionally biased region" description="Basic and acidic residues" evidence="1">
    <location>
        <begin position="156"/>
        <end position="168"/>
    </location>
</feature>
<dbReference type="AlphaFoldDB" id="A0A9W7AFW7"/>
<evidence type="ECO:0000313" key="2">
    <source>
        <dbReference type="EMBL" id="GMH69911.1"/>
    </source>
</evidence>
<sequence>MSADLLNTPGPSGPLTPLQHPPHSSTPAPPSSSNPPPQNPSVNLSNFSTFDFPLGSHPYLTSPRSIEVCKLAGVTVDDLVPHPMSHYLNMVRDDPTVKECVATKVEDVARLRMERGEISRRKLIRKLGKERDRVIMMEGLGKSKKGKKKGSSSSSSEEKKEEGKSAEEVLMEREAKYLEKIQMKTEKELKQLLVYEMKRAAKEAEQREREDRQLMKDQRRKEEKEHSRRRKMEKSFHAGEAIKRKKEEEEERTRK</sequence>
<feature type="compositionally biased region" description="Basic and acidic residues" evidence="1">
    <location>
        <begin position="201"/>
        <end position="226"/>
    </location>
</feature>
<feature type="compositionally biased region" description="Pro residues" evidence="1">
    <location>
        <begin position="27"/>
        <end position="39"/>
    </location>
</feature>
<feature type="compositionally biased region" description="Basic and acidic residues" evidence="1">
    <location>
        <begin position="233"/>
        <end position="255"/>
    </location>
</feature>
<feature type="region of interest" description="Disordered" evidence="1">
    <location>
        <begin position="1"/>
        <end position="45"/>
    </location>
</feature>
<accession>A0A9W7AFW7</accession>
<feature type="non-terminal residue" evidence="2">
    <location>
        <position position="1"/>
    </location>
</feature>
<reference evidence="2" key="1">
    <citation type="submission" date="2022-07" db="EMBL/GenBank/DDBJ databases">
        <title>Genome analysis of Parmales, a sister group of diatoms, reveals the evolutionary specialization of diatoms from phago-mixotrophs to photoautotrophs.</title>
        <authorList>
            <person name="Ban H."/>
            <person name="Sato S."/>
            <person name="Yoshikawa S."/>
            <person name="Kazumasa Y."/>
            <person name="Nakamura Y."/>
            <person name="Ichinomiya M."/>
            <person name="Saitoh K."/>
            <person name="Sato N."/>
            <person name="Blanc-Mathieu R."/>
            <person name="Endo H."/>
            <person name="Kuwata A."/>
            <person name="Ogata H."/>
        </authorList>
    </citation>
    <scope>NUCLEOTIDE SEQUENCE</scope>
</reference>
<keyword evidence="3" id="KW-1185">Reference proteome</keyword>
<evidence type="ECO:0000256" key="1">
    <source>
        <dbReference type="SAM" id="MobiDB-lite"/>
    </source>
</evidence>
<dbReference type="Proteomes" id="UP001165082">
    <property type="component" value="Unassembled WGS sequence"/>
</dbReference>
<protein>
    <submittedName>
        <fullName evidence="2">Uncharacterized protein</fullName>
    </submittedName>
</protein>
<comment type="caution">
    <text evidence="2">The sequence shown here is derived from an EMBL/GenBank/DDBJ whole genome shotgun (WGS) entry which is preliminary data.</text>
</comment>
<dbReference type="OrthoDB" id="200110at2759"/>
<dbReference type="PANTHER" id="PTHR38019">
    <property type="entry name" value="KDA ANTIGEN P200, PUTATIVE-RELATED"/>
    <property type="match status" value="1"/>
</dbReference>
<dbReference type="EMBL" id="BRXZ01004174">
    <property type="protein sequence ID" value="GMH69911.1"/>
    <property type="molecule type" value="Genomic_DNA"/>
</dbReference>
<dbReference type="PANTHER" id="PTHR38019:SF1">
    <property type="entry name" value="N-ACETYLTRANSFERASE DOMAIN-CONTAINING PROTEIN"/>
    <property type="match status" value="1"/>
</dbReference>
<organism evidence="2 3">
    <name type="scientific">Triparma retinervis</name>
    <dbReference type="NCBI Taxonomy" id="2557542"/>
    <lineage>
        <taxon>Eukaryota</taxon>
        <taxon>Sar</taxon>
        <taxon>Stramenopiles</taxon>
        <taxon>Ochrophyta</taxon>
        <taxon>Bolidophyceae</taxon>
        <taxon>Parmales</taxon>
        <taxon>Triparmaceae</taxon>
        <taxon>Triparma</taxon>
    </lineage>
</organism>
<gene>
    <name evidence="2" type="ORF">TrRE_jg1626</name>
</gene>